<sequence>MTNFTLLHYFCLYPLCKSSHLLSVIIFYFHLPYFTYINYILLKPDTSDTFYTIILLSLTVFSQKVTKATDISVNSHQLTISWLVILRETKYPVREQLITLSYIFLQKGNKGYTYISKQSSVSSQQ</sequence>
<evidence type="ECO:0000313" key="2">
    <source>
        <dbReference type="EMBL" id="SBV98850.1"/>
    </source>
</evidence>
<keyword evidence="1" id="KW-0472">Membrane</keyword>
<name>A0A212JHG1_9BACT</name>
<proteinExistence type="predicted"/>
<accession>A0A212JHG1</accession>
<reference evidence="2" key="1">
    <citation type="submission" date="2016-04" db="EMBL/GenBank/DDBJ databases">
        <authorList>
            <person name="Evans L.H."/>
            <person name="Alamgir A."/>
            <person name="Owens N."/>
            <person name="Weber N.D."/>
            <person name="Virtaneva K."/>
            <person name="Barbian K."/>
            <person name="Babar A."/>
            <person name="Rosenke K."/>
        </authorList>
    </citation>
    <scope>NUCLEOTIDE SEQUENCE</scope>
    <source>
        <strain evidence="2">86-1</strain>
    </source>
</reference>
<evidence type="ECO:0000256" key="1">
    <source>
        <dbReference type="SAM" id="Phobius"/>
    </source>
</evidence>
<protein>
    <submittedName>
        <fullName evidence="2">Uncharacterized protein</fullName>
    </submittedName>
</protein>
<dbReference type="EMBL" id="FLUM01000001">
    <property type="protein sequence ID" value="SBV98850.1"/>
    <property type="molecule type" value="Genomic_DNA"/>
</dbReference>
<keyword evidence="1" id="KW-0812">Transmembrane</keyword>
<feature type="transmembrane region" description="Helical" evidence="1">
    <location>
        <begin position="20"/>
        <end position="42"/>
    </location>
</feature>
<gene>
    <name evidence="2" type="ORF">KL86DYS1_12283</name>
</gene>
<keyword evidence="1" id="KW-1133">Transmembrane helix</keyword>
<dbReference type="AlphaFoldDB" id="A0A212JHG1"/>
<organism evidence="2">
    <name type="scientific">uncultured Dysgonomonas sp</name>
    <dbReference type="NCBI Taxonomy" id="206096"/>
    <lineage>
        <taxon>Bacteria</taxon>
        <taxon>Pseudomonadati</taxon>
        <taxon>Bacteroidota</taxon>
        <taxon>Bacteroidia</taxon>
        <taxon>Bacteroidales</taxon>
        <taxon>Dysgonomonadaceae</taxon>
        <taxon>Dysgonomonas</taxon>
        <taxon>environmental samples</taxon>
    </lineage>
</organism>